<gene>
    <name evidence="1" type="ORF">BBI10_02000</name>
</gene>
<dbReference type="EMBL" id="MDEN01000049">
    <property type="protein sequence ID" value="OCX25486.1"/>
    <property type="molecule type" value="Genomic_DNA"/>
</dbReference>
<reference evidence="1 2" key="1">
    <citation type="submission" date="2016-08" db="EMBL/GenBank/DDBJ databases">
        <title>Whole genome sequence of Pseudomonas graminis strain UASWS1507, a potential biological control agent for agriculture.</title>
        <authorList>
            <person name="Crovadore J."/>
            <person name="Calmin G."/>
            <person name="Chablais R."/>
            <person name="Cochard B."/>
            <person name="Lefort F."/>
        </authorList>
    </citation>
    <scope>NUCLEOTIDE SEQUENCE [LARGE SCALE GENOMIC DNA]</scope>
    <source>
        <strain evidence="1 2">UASWS1507</strain>
    </source>
</reference>
<organism evidence="1 2">
    <name type="scientific">Pseudomonas graminis</name>
    <dbReference type="NCBI Taxonomy" id="158627"/>
    <lineage>
        <taxon>Bacteria</taxon>
        <taxon>Pseudomonadati</taxon>
        <taxon>Pseudomonadota</taxon>
        <taxon>Gammaproteobacteria</taxon>
        <taxon>Pseudomonadales</taxon>
        <taxon>Pseudomonadaceae</taxon>
        <taxon>Pseudomonas</taxon>
    </lineage>
</organism>
<protein>
    <submittedName>
        <fullName evidence="1">Uncharacterized protein</fullName>
    </submittedName>
</protein>
<sequence>MPLLKRAELRQTYKWKTTAGDNPHLIHDDAKHLSRNERYEMLSYLNHLGWSADRSALVYDHGLDVSKEDRLCVEWMLKVHFRSTSPGRGKVTEWVNLNWAELRPQFSL</sequence>
<proteinExistence type="predicted"/>
<evidence type="ECO:0000313" key="2">
    <source>
        <dbReference type="Proteomes" id="UP000095143"/>
    </source>
</evidence>
<dbReference type="AlphaFoldDB" id="A0A1C2EEZ6"/>
<dbReference type="Proteomes" id="UP000095143">
    <property type="component" value="Unassembled WGS sequence"/>
</dbReference>
<evidence type="ECO:0000313" key="1">
    <source>
        <dbReference type="EMBL" id="OCX25486.1"/>
    </source>
</evidence>
<dbReference type="OrthoDB" id="796745at2"/>
<comment type="caution">
    <text evidence="1">The sequence shown here is derived from an EMBL/GenBank/DDBJ whole genome shotgun (WGS) entry which is preliminary data.</text>
</comment>
<name>A0A1C2EEZ6_9PSED</name>
<accession>A0A1C2EEZ6</accession>
<dbReference type="RefSeq" id="WP_065986346.1">
    <property type="nucleotide sequence ID" value="NZ_MDEN01000049.1"/>
</dbReference>